<evidence type="ECO:0000259" key="3">
    <source>
        <dbReference type="Pfam" id="PF01408"/>
    </source>
</evidence>
<dbReference type="PANTHER" id="PTHR43708">
    <property type="entry name" value="CONSERVED EXPRESSED OXIDOREDUCTASE (EUROFUNG)"/>
    <property type="match status" value="1"/>
</dbReference>
<dbReference type="PANTHER" id="PTHR43708:SF5">
    <property type="entry name" value="CONSERVED EXPRESSED OXIDOREDUCTASE (EUROFUNG)-RELATED"/>
    <property type="match status" value="1"/>
</dbReference>
<dbReference type="Pfam" id="PF01408">
    <property type="entry name" value="GFO_IDH_MocA"/>
    <property type="match status" value="1"/>
</dbReference>
<evidence type="ECO:0000259" key="4">
    <source>
        <dbReference type="Pfam" id="PF22725"/>
    </source>
</evidence>
<sequence length="344" mass="36588">MAFRVGIIGFGMAARVFHAPLIRAVAGLELAAVASSRADAVGAALPGLHVYPDAAALIADASLDVVVLATPNATHAPLATAALEAGRHVVVDKPLALSLAEARPLAALARERDRLLLTFQNRRWDSDFQTVREVLAEGAVGEVVQFQSTIDRYRPEVRARWREDGSPGSGLWLDIGPHLIDQALVLLGRPDTVLADLAVLRPGGRVEDFAQVVLQYPGRRAVLQASMLAAAAAPRMVVHGTLGSLVKARSDPQEAQLAAGMVPGDPGFGEDTDPLVLIDAAGRRSERPARRGCQEQFYRHLAAALAGTGQAPNRLGEMLAVQAVLDASYRSARSGRAIVPEWWD</sequence>
<keyword evidence="6" id="KW-1185">Reference proteome</keyword>
<dbReference type="EMBL" id="JBHRTQ010000011">
    <property type="protein sequence ID" value="MFC3175294.1"/>
    <property type="molecule type" value="Genomic_DNA"/>
</dbReference>
<evidence type="ECO:0000313" key="5">
    <source>
        <dbReference type="EMBL" id="MFC3175294.1"/>
    </source>
</evidence>
<accession>A0ABV7IRI2</accession>
<dbReference type="NCBIfam" id="NF008607">
    <property type="entry name" value="PRK11579.1"/>
    <property type="match status" value="1"/>
</dbReference>
<reference evidence="6" key="1">
    <citation type="journal article" date="2019" name="Int. J. Syst. Evol. Microbiol.">
        <title>The Global Catalogue of Microorganisms (GCM) 10K type strain sequencing project: providing services to taxonomists for standard genome sequencing and annotation.</title>
        <authorList>
            <consortium name="The Broad Institute Genomics Platform"/>
            <consortium name="The Broad Institute Genome Sequencing Center for Infectious Disease"/>
            <person name="Wu L."/>
            <person name="Ma J."/>
        </authorList>
    </citation>
    <scope>NUCLEOTIDE SEQUENCE [LARGE SCALE GENOMIC DNA]</scope>
    <source>
        <strain evidence="6">KCTC 42984</strain>
    </source>
</reference>
<dbReference type="InterPro" id="IPR036291">
    <property type="entry name" value="NAD(P)-bd_dom_sf"/>
</dbReference>
<name>A0ABV7IRI2_9SPHN</name>
<dbReference type="SUPFAM" id="SSF51735">
    <property type="entry name" value="NAD(P)-binding Rossmann-fold domains"/>
    <property type="match status" value="1"/>
</dbReference>
<comment type="caution">
    <text evidence="5">The sequence shown here is derived from an EMBL/GenBank/DDBJ whole genome shotgun (WGS) entry which is preliminary data.</text>
</comment>
<dbReference type="InterPro" id="IPR055170">
    <property type="entry name" value="GFO_IDH_MocA-like_dom"/>
</dbReference>
<organism evidence="5 6">
    <name type="scientific">Novosphingobium bradum</name>
    <dbReference type="NCBI Taxonomy" id="1737444"/>
    <lineage>
        <taxon>Bacteria</taxon>
        <taxon>Pseudomonadati</taxon>
        <taxon>Pseudomonadota</taxon>
        <taxon>Alphaproteobacteria</taxon>
        <taxon>Sphingomonadales</taxon>
        <taxon>Sphingomonadaceae</taxon>
        <taxon>Novosphingobium</taxon>
    </lineage>
</organism>
<gene>
    <name evidence="5" type="ORF">ACFOD9_13615</name>
</gene>
<keyword evidence="2" id="KW-0560">Oxidoreductase</keyword>
<dbReference type="InterPro" id="IPR051317">
    <property type="entry name" value="Gfo/Idh/MocA_oxidoreduct"/>
</dbReference>
<protein>
    <submittedName>
        <fullName evidence="5">Oxidoreductase</fullName>
    </submittedName>
</protein>
<dbReference type="InterPro" id="IPR000683">
    <property type="entry name" value="Gfo/Idh/MocA-like_OxRdtase_N"/>
</dbReference>
<dbReference type="RefSeq" id="WP_379510668.1">
    <property type="nucleotide sequence ID" value="NZ_JBHRTQ010000011.1"/>
</dbReference>
<dbReference type="Pfam" id="PF22725">
    <property type="entry name" value="GFO_IDH_MocA_C3"/>
    <property type="match status" value="1"/>
</dbReference>
<evidence type="ECO:0000313" key="6">
    <source>
        <dbReference type="Proteomes" id="UP001595604"/>
    </source>
</evidence>
<feature type="domain" description="GFO/IDH/MocA-like oxidoreductase" evidence="4">
    <location>
        <begin position="128"/>
        <end position="245"/>
    </location>
</feature>
<dbReference type="Gene3D" id="3.40.50.720">
    <property type="entry name" value="NAD(P)-binding Rossmann-like Domain"/>
    <property type="match status" value="1"/>
</dbReference>
<proteinExistence type="inferred from homology"/>
<dbReference type="Proteomes" id="UP001595604">
    <property type="component" value="Unassembled WGS sequence"/>
</dbReference>
<dbReference type="Gene3D" id="3.30.360.10">
    <property type="entry name" value="Dihydrodipicolinate Reductase, domain 2"/>
    <property type="match status" value="1"/>
</dbReference>
<evidence type="ECO:0000256" key="2">
    <source>
        <dbReference type="ARBA" id="ARBA00023002"/>
    </source>
</evidence>
<feature type="domain" description="Gfo/Idh/MocA-like oxidoreductase N-terminal" evidence="3">
    <location>
        <begin position="3"/>
        <end position="116"/>
    </location>
</feature>
<evidence type="ECO:0000256" key="1">
    <source>
        <dbReference type="ARBA" id="ARBA00010928"/>
    </source>
</evidence>
<comment type="similarity">
    <text evidence="1">Belongs to the Gfo/Idh/MocA family.</text>
</comment>